<dbReference type="AlphaFoldDB" id="A0A4R1BDI1"/>
<evidence type="ECO:0000313" key="1">
    <source>
        <dbReference type="EMBL" id="TCJ15166.1"/>
    </source>
</evidence>
<dbReference type="InterPro" id="IPR019291">
    <property type="entry name" value="Host_attachment_protein"/>
</dbReference>
<organism evidence="1 2">
    <name type="scientific">Parasulfuritortus cantonensis</name>
    <dbReference type="NCBI Taxonomy" id="2528202"/>
    <lineage>
        <taxon>Bacteria</taxon>
        <taxon>Pseudomonadati</taxon>
        <taxon>Pseudomonadota</taxon>
        <taxon>Betaproteobacteria</taxon>
        <taxon>Nitrosomonadales</taxon>
        <taxon>Thiobacillaceae</taxon>
        <taxon>Parasulfuritortus</taxon>
    </lineage>
</organism>
<name>A0A4R1BDI1_9PROT</name>
<dbReference type="Proteomes" id="UP000295443">
    <property type="component" value="Unassembled WGS sequence"/>
</dbReference>
<dbReference type="Pfam" id="PF10116">
    <property type="entry name" value="Host_attach"/>
    <property type="match status" value="1"/>
</dbReference>
<dbReference type="OrthoDB" id="329419at2"/>
<accession>A0A4R1BDI1</accession>
<protein>
    <submittedName>
        <fullName evidence="1">Host attachment protein</fullName>
    </submittedName>
</protein>
<comment type="caution">
    <text evidence="1">The sequence shown here is derived from an EMBL/GenBank/DDBJ whole genome shotgun (WGS) entry which is preliminary data.</text>
</comment>
<gene>
    <name evidence="1" type="ORF">EZJ19_07600</name>
</gene>
<dbReference type="RefSeq" id="WP_131446245.1">
    <property type="nucleotide sequence ID" value="NZ_SJZB01000029.1"/>
</dbReference>
<proteinExistence type="predicted"/>
<keyword evidence="2" id="KW-1185">Reference proteome</keyword>
<evidence type="ECO:0000313" key="2">
    <source>
        <dbReference type="Proteomes" id="UP000295443"/>
    </source>
</evidence>
<sequence length="142" mass="15771">MTITWIMVANASHAKLFANKGPNKGLELVKELDHPESRERAAELVSDRIGNFAGSGSYAQPTAPKEHEAERFAQEIAQELEQGRVSNSYEKLVMVTSSHFMGLINGRISQQVKSKISDAINKDYTHLPVKELTGHLANHVYL</sequence>
<dbReference type="EMBL" id="SJZB01000029">
    <property type="protein sequence ID" value="TCJ15166.1"/>
    <property type="molecule type" value="Genomic_DNA"/>
</dbReference>
<reference evidence="1 2" key="1">
    <citation type="submission" date="2019-03" db="EMBL/GenBank/DDBJ databases">
        <title>Genome sequence of Thiobacillaceae bacterium LSR1, a sulfur-oxidizing bacterium isolated from freshwater sediment.</title>
        <authorList>
            <person name="Li S."/>
        </authorList>
    </citation>
    <scope>NUCLEOTIDE SEQUENCE [LARGE SCALE GENOMIC DNA]</scope>
    <source>
        <strain evidence="1 2">LSR1</strain>
    </source>
</reference>